<accession>A0A8X6GFQ1</accession>
<comment type="caution">
    <text evidence="1">The sequence shown here is derived from an EMBL/GenBank/DDBJ whole genome shotgun (WGS) entry which is preliminary data.</text>
</comment>
<proteinExistence type="predicted"/>
<keyword evidence="2" id="KW-1185">Reference proteome</keyword>
<protein>
    <submittedName>
        <fullName evidence="1">Uncharacterized protein</fullName>
    </submittedName>
</protein>
<reference evidence="1" key="1">
    <citation type="submission" date="2020-07" db="EMBL/GenBank/DDBJ databases">
        <title>Multicomponent nature underlies the extraordinary mechanical properties of spider dragline silk.</title>
        <authorList>
            <person name="Kono N."/>
            <person name="Nakamura H."/>
            <person name="Mori M."/>
            <person name="Yoshida Y."/>
            <person name="Ohtoshi R."/>
            <person name="Malay A.D."/>
            <person name="Moran D.A.P."/>
            <person name="Tomita M."/>
            <person name="Numata K."/>
            <person name="Arakawa K."/>
        </authorList>
    </citation>
    <scope>NUCLEOTIDE SEQUENCE</scope>
</reference>
<dbReference type="EMBL" id="BMAO01015525">
    <property type="protein sequence ID" value="GFR02219.1"/>
    <property type="molecule type" value="Genomic_DNA"/>
</dbReference>
<evidence type="ECO:0000313" key="2">
    <source>
        <dbReference type="Proteomes" id="UP000887116"/>
    </source>
</evidence>
<dbReference type="AlphaFoldDB" id="A0A8X6GFQ1"/>
<gene>
    <name evidence="1" type="ORF">TNCT_656621</name>
</gene>
<organism evidence="1 2">
    <name type="scientific">Trichonephila clavata</name>
    <name type="common">Joro spider</name>
    <name type="synonym">Nephila clavata</name>
    <dbReference type="NCBI Taxonomy" id="2740835"/>
    <lineage>
        <taxon>Eukaryota</taxon>
        <taxon>Metazoa</taxon>
        <taxon>Ecdysozoa</taxon>
        <taxon>Arthropoda</taxon>
        <taxon>Chelicerata</taxon>
        <taxon>Arachnida</taxon>
        <taxon>Araneae</taxon>
        <taxon>Araneomorphae</taxon>
        <taxon>Entelegynae</taxon>
        <taxon>Araneoidea</taxon>
        <taxon>Nephilidae</taxon>
        <taxon>Trichonephila</taxon>
    </lineage>
</organism>
<name>A0A8X6GFQ1_TRICU</name>
<sequence length="89" mass="10235">MEKFLWDSASRDCIFQQVEHPHTGLYGGSHIFQPTSSKALDWSKWMPIMSSALGHRDHRIVRFFKGLCGRQGSMCFPCPKQLKNLSTHL</sequence>
<evidence type="ECO:0000313" key="1">
    <source>
        <dbReference type="EMBL" id="GFR02219.1"/>
    </source>
</evidence>
<dbReference type="Proteomes" id="UP000887116">
    <property type="component" value="Unassembled WGS sequence"/>
</dbReference>